<organism evidence="3 4">
    <name type="scientific">Halochromatium glycolicum</name>
    <dbReference type="NCBI Taxonomy" id="85075"/>
    <lineage>
        <taxon>Bacteria</taxon>
        <taxon>Pseudomonadati</taxon>
        <taxon>Pseudomonadota</taxon>
        <taxon>Gammaproteobacteria</taxon>
        <taxon>Chromatiales</taxon>
        <taxon>Chromatiaceae</taxon>
        <taxon>Halochromatium</taxon>
    </lineage>
</organism>
<proteinExistence type="predicted"/>
<dbReference type="InterPro" id="IPR000160">
    <property type="entry name" value="GGDEF_dom"/>
</dbReference>
<sequence>MLVLPGVEADGAAHLAEKLVARLVEPMRLAAQTLSISCSLGISLFPADGDGASELIAHADTAMYQAKQDGRNRYQFFTEAMQREALRTMTLEHQLRQALAGGELCLRYQPQIELASGRPLGLEALLRWSHPSRGLLDAGAFVPLAENSGLIQDLGVWVLRALTISLRDRPHATATANGRRHPKQVGNINPLVIDTTDHADALQFLNERLLGNLRRCKRQRVRRQIEALVINFPISLSVR</sequence>
<dbReference type="EMBL" id="NRSJ01000017">
    <property type="protein sequence ID" value="MBK1704962.1"/>
    <property type="molecule type" value="Genomic_DNA"/>
</dbReference>
<dbReference type="PANTHER" id="PTHR44757">
    <property type="entry name" value="DIGUANYLATE CYCLASE DGCP"/>
    <property type="match status" value="1"/>
</dbReference>
<name>A0AAJ0XAL5_9GAMM</name>
<dbReference type="CDD" id="cd01949">
    <property type="entry name" value="GGDEF"/>
    <property type="match status" value="1"/>
</dbReference>
<dbReference type="Gene3D" id="3.30.70.270">
    <property type="match status" value="1"/>
</dbReference>
<gene>
    <name evidence="3" type="ORF">CKO40_10530</name>
</gene>
<dbReference type="Proteomes" id="UP001296776">
    <property type="component" value="Unassembled WGS sequence"/>
</dbReference>
<dbReference type="PANTHER" id="PTHR44757:SF2">
    <property type="entry name" value="BIOFILM ARCHITECTURE MAINTENANCE PROTEIN MBAA"/>
    <property type="match status" value="1"/>
</dbReference>
<evidence type="ECO:0000313" key="4">
    <source>
        <dbReference type="Proteomes" id="UP001296776"/>
    </source>
</evidence>
<dbReference type="SUPFAM" id="SSF141868">
    <property type="entry name" value="EAL domain-like"/>
    <property type="match status" value="1"/>
</dbReference>
<dbReference type="CDD" id="cd01948">
    <property type="entry name" value="EAL"/>
    <property type="match status" value="1"/>
</dbReference>
<dbReference type="Gene3D" id="3.20.20.450">
    <property type="entry name" value="EAL domain"/>
    <property type="match status" value="1"/>
</dbReference>
<dbReference type="InterPro" id="IPR043128">
    <property type="entry name" value="Rev_trsase/Diguanyl_cyclase"/>
</dbReference>
<reference evidence="3" key="2">
    <citation type="journal article" date="2020" name="Microorganisms">
        <title>Osmotic Adaptation and Compatible Solute Biosynthesis of Phototrophic Bacteria as Revealed from Genome Analyses.</title>
        <authorList>
            <person name="Imhoff J.F."/>
            <person name="Rahn T."/>
            <person name="Kunzel S."/>
            <person name="Keller A."/>
            <person name="Neulinger S.C."/>
        </authorList>
    </citation>
    <scope>NUCLEOTIDE SEQUENCE</scope>
    <source>
        <strain evidence="3">DSM 11080</strain>
    </source>
</reference>
<evidence type="ECO:0000259" key="1">
    <source>
        <dbReference type="PROSITE" id="PS50883"/>
    </source>
</evidence>
<evidence type="ECO:0000259" key="2">
    <source>
        <dbReference type="PROSITE" id="PS50887"/>
    </source>
</evidence>
<reference evidence="3" key="1">
    <citation type="submission" date="2017-08" db="EMBL/GenBank/DDBJ databases">
        <authorList>
            <person name="Imhoff J.F."/>
            <person name="Rahn T."/>
            <person name="Kuenzel S."/>
            <person name="Neulinger S.C."/>
        </authorList>
    </citation>
    <scope>NUCLEOTIDE SEQUENCE</scope>
    <source>
        <strain evidence="3">DSM 11080</strain>
    </source>
</reference>
<evidence type="ECO:0008006" key="5">
    <source>
        <dbReference type="Google" id="ProtNLM"/>
    </source>
</evidence>
<dbReference type="Pfam" id="PF00563">
    <property type="entry name" value="EAL"/>
    <property type="match status" value="1"/>
</dbReference>
<dbReference type="PROSITE" id="PS50883">
    <property type="entry name" value="EAL"/>
    <property type="match status" value="1"/>
</dbReference>
<dbReference type="Pfam" id="PF00990">
    <property type="entry name" value="GGDEF"/>
    <property type="match status" value="1"/>
</dbReference>
<comment type="caution">
    <text evidence="3">The sequence shown here is derived from an EMBL/GenBank/DDBJ whole genome shotgun (WGS) entry which is preliminary data.</text>
</comment>
<dbReference type="AlphaFoldDB" id="A0AAJ0XAL5"/>
<dbReference type="InterPro" id="IPR035919">
    <property type="entry name" value="EAL_sf"/>
</dbReference>
<dbReference type="InterPro" id="IPR052155">
    <property type="entry name" value="Biofilm_reg_signaling"/>
</dbReference>
<dbReference type="SMART" id="SM00052">
    <property type="entry name" value="EAL"/>
    <property type="match status" value="1"/>
</dbReference>
<dbReference type="InterPro" id="IPR001633">
    <property type="entry name" value="EAL_dom"/>
</dbReference>
<dbReference type="PROSITE" id="PS50887">
    <property type="entry name" value="GGDEF"/>
    <property type="match status" value="1"/>
</dbReference>
<accession>A0AAJ0XAL5</accession>
<feature type="domain" description="GGDEF" evidence="2">
    <location>
        <begin position="1"/>
        <end position="79"/>
    </location>
</feature>
<evidence type="ECO:0000313" key="3">
    <source>
        <dbReference type="EMBL" id="MBK1704962.1"/>
    </source>
</evidence>
<dbReference type="SUPFAM" id="SSF55073">
    <property type="entry name" value="Nucleotide cyclase"/>
    <property type="match status" value="1"/>
</dbReference>
<dbReference type="NCBIfam" id="TIGR00254">
    <property type="entry name" value="GGDEF"/>
    <property type="match status" value="1"/>
</dbReference>
<keyword evidence="4" id="KW-1185">Reference proteome</keyword>
<protein>
    <recommendedName>
        <fullName evidence="5">Diguanylate cyclase (GGDEF) domain-containing protein</fullName>
    </recommendedName>
</protein>
<feature type="domain" description="EAL" evidence="1">
    <location>
        <begin position="88"/>
        <end position="239"/>
    </location>
</feature>
<dbReference type="InterPro" id="IPR029787">
    <property type="entry name" value="Nucleotide_cyclase"/>
</dbReference>